<evidence type="ECO:0000313" key="7">
    <source>
        <dbReference type="EnsemblMetazoa" id="XP_050498885.1"/>
    </source>
</evidence>
<protein>
    <submittedName>
        <fullName evidence="7">Uncharacterized protein</fullName>
    </submittedName>
</protein>
<evidence type="ECO:0000256" key="4">
    <source>
        <dbReference type="ARBA" id="ARBA00022989"/>
    </source>
</evidence>
<accession>A0ABM5JLS3</accession>
<dbReference type="GeneID" id="126879719"/>
<keyword evidence="2" id="KW-1003">Cell membrane</keyword>
<comment type="subcellular location">
    <subcellularLocation>
        <location evidence="1">Cell membrane</location>
        <topology evidence="1">Multi-pass membrane protein</topology>
    </subcellularLocation>
</comment>
<dbReference type="InterPro" id="IPR013604">
    <property type="entry name" value="7TM_chemorcpt"/>
</dbReference>
<feature type="transmembrane region" description="Helical" evidence="6">
    <location>
        <begin position="58"/>
        <end position="79"/>
    </location>
</feature>
<reference evidence="7" key="1">
    <citation type="submission" date="2025-05" db="UniProtKB">
        <authorList>
            <consortium name="EnsemblMetazoa"/>
        </authorList>
    </citation>
    <scope>IDENTIFICATION</scope>
</reference>
<dbReference type="Proteomes" id="UP001652700">
    <property type="component" value="Unplaced"/>
</dbReference>
<organism evidence="7 8">
    <name type="scientific">Diabrotica virgifera virgifera</name>
    <name type="common">western corn rootworm</name>
    <dbReference type="NCBI Taxonomy" id="50390"/>
    <lineage>
        <taxon>Eukaryota</taxon>
        <taxon>Metazoa</taxon>
        <taxon>Ecdysozoa</taxon>
        <taxon>Arthropoda</taxon>
        <taxon>Hexapoda</taxon>
        <taxon>Insecta</taxon>
        <taxon>Pterygota</taxon>
        <taxon>Neoptera</taxon>
        <taxon>Endopterygota</taxon>
        <taxon>Coleoptera</taxon>
        <taxon>Polyphaga</taxon>
        <taxon>Cucujiformia</taxon>
        <taxon>Chrysomeloidea</taxon>
        <taxon>Chrysomelidae</taxon>
        <taxon>Galerucinae</taxon>
        <taxon>Diabroticina</taxon>
        <taxon>Diabroticites</taxon>
        <taxon>Diabrotica</taxon>
    </lineage>
</organism>
<evidence type="ECO:0000256" key="6">
    <source>
        <dbReference type="SAM" id="Phobius"/>
    </source>
</evidence>
<evidence type="ECO:0000256" key="2">
    <source>
        <dbReference type="ARBA" id="ARBA00022475"/>
    </source>
</evidence>
<proteinExistence type="predicted"/>
<evidence type="ECO:0000256" key="5">
    <source>
        <dbReference type="ARBA" id="ARBA00023136"/>
    </source>
</evidence>
<keyword evidence="5 6" id="KW-0472">Membrane</keyword>
<evidence type="ECO:0000256" key="3">
    <source>
        <dbReference type="ARBA" id="ARBA00022692"/>
    </source>
</evidence>
<keyword evidence="3 6" id="KW-0812">Transmembrane</keyword>
<name>A0ABM5JLS3_DIAVI</name>
<dbReference type="Pfam" id="PF08395">
    <property type="entry name" value="7tm_7"/>
    <property type="match status" value="1"/>
</dbReference>
<dbReference type="RefSeq" id="XP_050498885.1">
    <property type="nucleotide sequence ID" value="XM_050642928.1"/>
</dbReference>
<evidence type="ECO:0000313" key="8">
    <source>
        <dbReference type="Proteomes" id="UP001652700"/>
    </source>
</evidence>
<evidence type="ECO:0000256" key="1">
    <source>
        <dbReference type="ARBA" id="ARBA00004651"/>
    </source>
</evidence>
<sequence>MSCDKVEMNARDFCTTCDLLQGEMDKCDLREELISLGYLTNQLQPKCSAAGFFTVNQLILGGLFSSVISYLIVSIQFNVSLK</sequence>
<dbReference type="EnsemblMetazoa" id="XM_050642928.1">
    <property type="protein sequence ID" value="XP_050498885.1"/>
    <property type="gene ID" value="LOC126879719"/>
</dbReference>
<keyword evidence="4 6" id="KW-1133">Transmembrane helix</keyword>
<keyword evidence="8" id="KW-1185">Reference proteome</keyword>